<evidence type="ECO:0000256" key="3">
    <source>
        <dbReference type="ARBA" id="ARBA00022840"/>
    </source>
</evidence>
<dbReference type="EMBL" id="BAAACR010000002">
    <property type="protein sequence ID" value="GAA0204108.1"/>
    <property type="molecule type" value="Genomic_DNA"/>
</dbReference>
<keyword evidence="2 4" id="KW-0547">Nucleotide-binding</keyword>
<evidence type="ECO:0000256" key="2">
    <source>
        <dbReference type="ARBA" id="ARBA00022741"/>
    </source>
</evidence>
<dbReference type="Pfam" id="PF02786">
    <property type="entry name" value="CPSase_L_D2"/>
    <property type="match status" value="1"/>
</dbReference>
<proteinExistence type="predicted"/>
<evidence type="ECO:0000313" key="7">
    <source>
        <dbReference type="Proteomes" id="UP001500399"/>
    </source>
</evidence>
<reference evidence="7" key="1">
    <citation type="journal article" date="2019" name="Int. J. Syst. Evol. Microbiol.">
        <title>The Global Catalogue of Microorganisms (GCM) 10K type strain sequencing project: providing services to taxonomists for standard genome sequencing and annotation.</title>
        <authorList>
            <consortium name="The Broad Institute Genomics Platform"/>
            <consortium name="The Broad Institute Genome Sequencing Center for Infectious Disease"/>
            <person name="Wu L."/>
            <person name="Ma J."/>
        </authorList>
    </citation>
    <scope>NUCLEOTIDE SEQUENCE [LARGE SCALE GENOMIC DNA]</scope>
    <source>
        <strain evidence="7">JCM 8542</strain>
    </source>
</reference>
<dbReference type="InterPro" id="IPR011761">
    <property type="entry name" value="ATP-grasp"/>
</dbReference>
<dbReference type="PANTHER" id="PTHR43585">
    <property type="entry name" value="FUMIPYRROLE BIOSYNTHESIS PROTEIN C"/>
    <property type="match status" value="1"/>
</dbReference>
<dbReference type="InterPro" id="IPR005479">
    <property type="entry name" value="CPAse_ATP-bd"/>
</dbReference>
<keyword evidence="3 4" id="KW-0067">ATP-binding</keyword>
<dbReference type="InterPro" id="IPR052032">
    <property type="entry name" value="ATP-dep_AA_Ligase"/>
</dbReference>
<name>A0ABP3CGL8_9FIRM</name>
<comment type="caution">
    <text evidence="6">The sequence shown here is derived from an EMBL/GenBank/DDBJ whole genome shotgun (WGS) entry which is preliminary data.</text>
</comment>
<dbReference type="Gene3D" id="3.30.470.20">
    <property type="entry name" value="ATP-grasp fold, B domain"/>
    <property type="match status" value="1"/>
</dbReference>
<organism evidence="6 7">
    <name type="scientific">Selenomonas dianae</name>
    <dbReference type="NCBI Taxonomy" id="135079"/>
    <lineage>
        <taxon>Bacteria</taxon>
        <taxon>Bacillati</taxon>
        <taxon>Bacillota</taxon>
        <taxon>Negativicutes</taxon>
        <taxon>Selenomonadales</taxon>
        <taxon>Selenomonadaceae</taxon>
        <taxon>Selenomonas</taxon>
    </lineage>
</organism>
<dbReference type="RefSeq" id="WP_304987815.1">
    <property type="nucleotide sequence ID" value="NZ_BAAACR010000002.1"/>
</dbReference>
<dbReference type="InterPro" id="IPR013815">
    <property type="entry name" value="ATP_grasp_subdomain_1"/>
</dbReference>
<keyword evidence="1" id="KW-0436">Ligase</keyword>
<evidence type="ECO:0000256" key="1">
    <source>
        <dbReference type="ARBA" id="ARBA00022598"/>
    </source>
</evidence>
<dbReference type="PANTHER" id="PTHR43585:SF2">
    <property type="entry name" value="ATP-GRASP ENZYME FSQD"/>
    <property type="match status" value="1"/>
</dbReference>
<dbReference type="PROSITE" id="PS50975">
    <property type="entry name" value="ATP_GRASP"/>
    <property type="match status" value="1"/>
</dbReference>
<accession>A0ABP3CGL8</accession>
<dbReference type="SUPFAM" id="SSF56059">
    <property type="entry name" value="Glutathione synthetase ATP-binding domain-like"/>
    <property type="match status" value="1"/>
</dbReference>
<evidence type="ECO:0000256" key="4">
    <source>
        <dbReference type="PROSITE-ProRule" id="PRU00409"/>
    </source>
</evidence>
<keyword evidence="7" id="KW-1185">Reference proteome</keyword>
<sequence length="397" mass="45510">MNFIFVSPQFPRVYWNFCDRLKKKGVNVLGIGDTPYDHLHHEVRESLTEYYFVPALDDYDQMLRAVAFFTFKYGRIDWIESNNEHWLASDAHLRTDFNIRTGWQSGDMEQIKSKAAMKTVYQKIGIPTARLSKVTTHAAGKAFVAEVGYPVIVKPDVGAGAMDTYRIDNADELRHFYASKPAIPYVIEEFVTGDICSYDAIVDADANPIFESMTVWPPSIMDVVLYQLDLSYYTADSVPDALKKAGRATLKAFHVHSRFVHLEFFRLTKAKEGLGAVGDFVGLEVNMRPAGGYTTDMMNFAHSTDVYDIWADMVTANRRLLPDRCEHCYCAYASRRDFHRYVHTHEDILARYAGKIVMCERLPERMSPKMGNHMYMAKLNGQTETDEFIRFVQEQQG</sequence>
<gene>
    <name evidence="6" type="ORF">GCM10008919_04250</name>
</gene>
<dbReference type="Proteomes" id="UP001500399">
    <property type="component" value="Unassembled WGS sequence"/>
</dbReference>
<evidence type="ECO:0000259" key="5">
    <source>
        <dbReference type="PROSITE" id="PS50975"/>
    </source>
</evidence>
<feature type="domain" description="ATP-grasp" evidence="5">
    <location>
        <begin position="118"/>
        <end position="315"/>
    </location>
</feature>
<evidence type="ECO:0000313" key="6">
    <source>
        <dbReference type="EMBL" id="GAA0204108.1"/>
    </source>
</evidence>
<protein>
    <submittedName>
        <fullName evidence="6">ATP-grasp domain-containing protein</fullName>
    </submittedName>
</protein>
<dbReference type="Gene3D" id="3.30.1490.20">
    <property type="entry name" value="ATP-grasp fold, A domain"/>
    <property type="match status" value="1"/>
</dbReference>